<dbReference type="Proteomes" id="UP000316008">
    <property type="component" value="Unassembled WGS sequence"/>
</dbReference>
<sequence length="220" mass="24182">MLCRSRSSEHALFFASVDASSNYIINNYIILNASFAPASSGWRISHIEYHSQLMYGIFYNSSTQESKIAQIDKNTGNTTLIKSFPGVKFEGMDFTIISNQQGISPDKMYLKSGVAVGVTTCKIFTLNLANPNSYWTVPTNIATNYSTSGSPSGAFLVVSNHTSPIYIYEPWNSMVHGYDPVNNTSNTYVTQKRTVTLTTPTPTLGPVINIMSQAMNDAAR</sequence>
<organism evidence="1 2">
    <name type="scientific">Fluviicola chungangensis</name>
    <dbReference type="NCBI Taxonomy" id="2597671"/>
    <lineage>
        <taxon>Bacteria</taxon>
        <taxon>Pseudomonadati</taxon>
        <taxon>Bacteroidota</taxon>
        <taxon>Flavobacteriia</taxon>
        <taxon>Flavobacteriales</taxon>
        <taxon>Crocinitomicaceae</taxon>
        <taxon>Fluviicola</taxon>
    </lineage>
</organism>
<protein>
    <submittedName>
        <fullName evidence="1">Uncharacterized protein</fullName>
    </submittedName>
</protein>
<dbReference type="RefSeq" id="WP_144332360.1">
    <property type="nucleotide sequence ID" value="NZ_VLPL01000003.1"/>
</dbReference>
<proteinExistence type="predicted"/>
<name>A0A556N012_9FLAO</name>
<comment type="caution">
    <text evidence="1">The sequence shown here is derived from an EMBL/GenBank/DDBJ whole genome shotgun (WGS) entry which is preliminary data.</text>
</comment>
<dbReference type="AlphaFoldDB" id="A0A556N012"/>
<evidence type="ECO:0000313" key="2">
    <source>
        <dbReference type="Proteomes" id="UP000316008"/>
    </source>
</evidence>
<evidence type="ECO:0000313" key="1">
    <source>
        <dbReference type="EMBL" id="TSJ45403.1"/>
    </source>
</evidence>
<dbReference type="EMBL" id="VLPL01000003">
    <property type="protein sequence ID" value="TSJ45403.1"/>
    <property type="molecule type" value="Genomic_DNA"/>
</dbReference>
<reference evidence="1 2" key="1">
    <citation type="submission" date="2019-07" db="EMBL/GenBank/DDBJ databases">
        <authorList>
            <person name="Huq M.A."/>
        </authorList>
    </citation>
    <scope>NUCLEOTIDE SEQUENCE [LARGE SCALE GENOMIC DNA]</scope>
    <source>
        <strain evidence="1 2">MAH-3</strain>
    </source>
</reference>
<accession>A0A556N012</accession>
<keyword evidence="2" id="KW-1185">Reference proteome</keyword>
<gene>
    <name evidence="1" type="ORF">FO442_06525</name>
</gene>